<dbReference type="AlphaFoldDB" id="A0A8T0W0F1"/>
<comment type="caution">
    <text evidence="3">The sequence shown here is derived from an EMBL/GenBank/DDBJ whole genome shotgun (WGS) entry which is preliminary data.</text>
</comment>
<dbReference type="Gene3D" id="2.60.40.420">
    <property type="entry name" value="Cupredoxins - blue copper proteins"/>
    <property type="match status" value="1"/>
</dbReference>
<evidence type="ECO:0000259" key="2">
    <source>
        <dbReference type="PROSITE" id="PS51485"/>
    </source>
</evidence>
<proteinExistence type="predicted"/>
<dbReference type="Proteomes" id="UP000823388">
    <property type="component" value="Chromosome 2K"/>
</dbReference>
<feature type="domain" description="Phytocyanin" evidence="2">
    <location>
        <begin position="57"/>
        <end position="177"/>
    </location>
</feature>
<protein>
    <recommendedName>
        <fullName evidence="2">Phytocyanin domain-containing protein</fullName>
    </recommendedName>
</protein>
<dbReference type="Pfam" id="PF02298">
    <property type="entry name" value="Cu_bind_like"/>
    <property type="match status" value="1"/>
</dbReference>
<name>A0A8T0W0F1_PANVG</name>
<dbReference type="EMBL" id="CM029039">
    <property type="protein sequence ID" value="KAG2640147.1"/>
    <property type="molecule type" value="Genomic_DNA"/>
</dbReference>
<dbReference type="PANTHER" id="PTHR33021:SF218">
    <property type="entry name" value="CUPREDOXIN SUPERFAMILY PROTEIN"/>
    <property type="match status" value="1"/>
</dbReference>
<evidence type="ECO:0000256" key="1">
    <source>
        <dbReference type="SAM" id="Phobius"/>
    </source>
</evidence>
<keyword evidence="1" id="KW-0812">Transmembrane</keyword>
<dbReference type="InterPro" id="IPR003245">
    <property type="entry name" value="Phytocyanin_dom"/>
</dbReference>
<dbReference type="GO" id="GO:0009055">
    <property type="term" value="F:electron transfer activity"/>
    <property type="evidence" value="ECO:0007669"/>
    <property type="project" value="InterPro"/>
</dbReference>
<dbReference type="InterPro" id="IPR008972">
    <property type="entry name" value="Cupredoxin"/>
</dbReference>
<evidence type="ECO:0000313" key="3">
    <source>
        <dbReference type="EMBL" id="KAG2640147.1"/>
    </source>
</evidence>
<keyword evidence="1" id="KW-1133">Transmembrane helix</keyword>
<sequence length="185" mass="18731">MGVRAPGRWFGAPPPLGTRGVTGPVPEQGAAGKRRLLIGAVAVLFAVGAAAAAALAADLLVGDGKGWHLDVEYDEWVDGNEFFVGDTLVFKYTKGSHSVVEATAAGFAACSAANRQQPRDVGLRRRQAGVSSDCVQGMRFNVTVLPVVKLSPSTSSLPPSSAPCSGGGMAPALAAAAVAAASLLF</sequence>
<evidence type="ECO:0000313" key="4">
    <source>
        <dbReference type="Proteomes" id="UP000823388"/>
    </source>
</evidence>
<organism evidence="3 4">
    <name type="scientific">Panicum virgatum</name>
    <name type="common">Blackwell switchgrass</name>
    <dbReference type="NCBI Taxonomy" id="38727"/>
    <lineage>
        <taxon>Eukaryota</taxon>
        <taxon>Viridiplantae</taxon>
        <taxon>Streptophyta</taxon>
        <taxon>Embryophyta</taxon>
        <taxon>Tracheophyta</taxon>
        <taxon>Spermatophyta</taxon>
        <taxon>Magnoliopsida</taxon>
        <taxon>Liliopsida</taxon>
        <taxon>Poales</taxon>
        <taxon>Poaceae</taxon>
        <taxon>PACMAD clade</taxon>
        <taxon>Panicoideae</taxon>
        <taxon>Panicodae</taxon>
        <taxon>Paniceae</taxon>
        <taxon>Panicinae</taxon>
        <taxon>Panicum</taxon>
        <taxon>Panicum sect. Hiantes</taxon>
    </lineage>
</organism>
<dbReference type="InterPro" id="IPR039391">
    <property type="entry name" value="Phytocyanin-like"/>
</dbReference>
<keyword evidence="4" id="KW-1185">Reference proteome</keyword>
<reference evidence="3" key="1">
    <citation type="submission" date="2020-05" db="EMBL/GenBank/DDBJ databases">
        <title>WGS assembly of Panicum virgatum.</title>
        <authorList>
            <person name="Lovell J.T."/>
            <person name="Jenkins J."/>
            <person name="Shu S."/>
            <person name="Juenger T.E."/>
            <person name="Schmutz J."/>
        </authorList>
    </citation>
    <scope>NUCLEOTIDE SEQUENCE</scope>
    <source>
        <strain evidence="3">AP13</strain>
    </source>
</reference>
<dbReference type="PANTHER" id="PTHR33021">
    <property type="entry name" value="BLUE COPPER PROTEIN"/>
    <property type="match status" value="1"/>
</dbReference>
<feature type="transmembrane region" description="Helical" evidence="1">
    <location>
        <begin position="36"/>
        <end position="57"/>
    </location>
</feature>
<keyword evidence="1" id="KW-0472">Membrane</keyword>
<dbReference type="GO" id="GO:0005886">
    <property type="term" value="C:plasma membrane"/>
    <property type="evidence" value="ECO:0007669"/>
    <property type="project" value="TreeGrafter"/>
</dbReference>
<gene>
    <name evidence="3" type="ORF">PVAP13_2KG065300</name>
</gene>
<accession>A0A8T0W0F1</accession>
<dbReference type="PROSITE" id="PS51485">
    <property type="entry name" value="PHYTOCYANIN"/>
    <property type="match status" value="1"/>
</dbReference>
<dbReference type="SUPFAM" id="SSF49503">
    <property type="entry name" value="Cupredoxins"/>
    <property type="match status" value="1"/>
</dbReference>